<feature type="domain" description="FHA" evidence="1">
    <location>
        <begin position="23"/>
        <end position="79"/>
    </location>
</feature>
<dbReference type="Pfam" id="PF00498">
    <property type="entry name" value="FHA"/>
    <property type="match status" value="1"/>
</dbReference>
<reference evidence="2 3" key="1">
    <citation type="submission" date="2019-08" db="EMBL/GenBank/DDBJ databases">
        <title>Microbe sample from Colwellia echini.</title>
        <authorList>
            <person name="Christiansen L."/>
            <person name="Pathiraja D."/>
            <person name="Schultz-Johansen M."/>
            <person name="Choi I.-G."/>
            <person name="Stougaard P."/>
        </authorList>
    </citation>
    <scope>NUCLEOTIDE SEQUENCE [LARGE SCALE GENOMIC DNA]</scope>
    <source>
        <strain evidence="2 3">A3</strain>
    </source>
</reference>
<protein>
    <submittedName>
        <fullName evidence="2">FHA domain-containing protein</fullName>
    </submittedName>
</protein>
<keyword evidence="3" id="KW-1185">Reference proteome</keyword>
<dbReference type="CDD" id="cd00060">
    <property type="entry name" value="FHA"/>
    <property type="match status" value="1"/>
</dbReference>
<dbReference type="InterPro" id="IPR000253">
    <property type="entry name" value="FHA_dom"/>
</dbReference>
<dbReference type="PROSITE" id="PS50006">
    <property type="entry name" value="FHA_DOMAIN"/>
    <property type="match status" value="1"/>
</dbReference>
<dbReference type="PANTHER" id="PTHR23308">
    <property type="entry name" value="NUCLEAR INHIBITOR OF PROTEIN PHOSPHATASE-1"/>
    <property type="match status" value="1"/>
</dbReference>
<name>A0ABY3MYS3_9GAMM</name>
<sequence length="115" mass="12762">MAYLALSVEDVIINKWELTQGSLSIGRAEDNDIQIKDAAVSSKHARLITGPNPFIEGQLITYLEDLKSTNGTELNGREIARQQLDHEDIISIGFSQFQFIDKESNTLDETAIIIG</sequence>
<dbReference type="InterPro" id="IPR008984">
    <property type="entry name" value="SMAD_FHA_dom_sf"/>
</dbReference>
<evidence type="ECO:0000259" key="1">
    <source>
        <dbReference type="PROSITE" id="PS50006"/>
    </source>
</evidence>
<organism evidence="2 3">
    <name type="scientific">Colwellia echini</name>
    <dbReference type="NCBI Taxonomy" id="1982103"/>
    <lineage>
        <taxon>Bacteria</taxon>
        <taxon>Pseudomonadati</taxon>
        <taxon>Pseudomonadota</taxon>
        <taxon>Gammaproteobacteria</taxon>
        <taxon>Alteromonadales</taxon>
        <taxon>Colwelliaceae</taxon>
        <taxon>Colwellia</taxon>
    </lineage>
</organism>
<dbReference type="EMBL" id="PJAI02000004">
    <property type="protein sequence ID" value="TYK66380.1"/>
    <property type="molecule type" value="Genomic_DNA"/>
</dbReference>
<dbReference type="RefSeq" id="WP_101345146.1">
    <property type="nucleotide sequence ID" value="NZ_PJAI02000004.1"/>
</dbReference>
<comment type="caution">
    <text evidence="2">The sequence shown here is derived from an EMBL/GenBank/DDBJ whole genome shotgun (WGS) entry which is preliminary data.</text>
</comment>
<dbReference type="SMART" id="SM00240">
    <property type="entry name" value="FHA"/>
    <property type="match status" value="1"/>
</dbReference>
<dbReference type="Proteomes" id="UP000815846">
    <property type="component" value="Unassembled WGS sequence"/>
</dbReference>
<gene>
    <name evidence="2" type="ORF">CWS31_005340</name>
</gene>
<dbReference type="SUPFAM" id="SSF49879">
    <property type="entry name" value="SMAD/FHA domain"/>
    <property type="match status" value="1"/>
</dbReference>
<evidence type="ECO:0000313" key="3">
    <source>
        <dbReference type="Proteomes" id="UP000815846"/>
    </source>
</evidence>
<dbReference type="Gene3D" id="2.60.200.20">
    <property type="match status" value="1"/>
</dbReference>
<dbReference type="InterPro" id="IPR050923">
    <property type="entry name" value="Cell_Proc_Reg/RNA_Proc"/>
</dbReference>
<accession>A0ABY3MYS3</accession>
<proteinExistence type="predicted"/>
<evidence type="ECO:0000313" key="2">
    <source>
        <dbReference type="EMBL" id="TYK66380.1"/>
    </source>
</evidence>